<dbReference type="AlphaFoldDB" id="A0A7U9TJ60"/>
<dbReference type="EMBL" id="AP024412">
    <property type="protein sequence ID" value="BCR35697.1"/>
    <property type="molecule type" value="Genomic_DNA"/>
</dbReference>
<reference evidence="1" key="1">
    <citation type="submission" date="2021-01" db="EMBL/GenBank/DDBJ databases">
        <title>Draft genome sequence of Acholeplasmataceae bacterium strain Mahy22.</title>
        <authorList>
            <person name="Watanabe M."/>
            <person name="Kojima H."/>
            <person name="Fukui M."/>
        </authorList>
    </citation>
    <scope>NUCLEOTIDE SEQUENCE</scope>
    <source>
        <strain evidence="1">Mahy22</strain>
    </source>
</reference>
<accession>A0A7U9TJ60</accession>
<name>A0A7U9TJ60_9MOLU</name>
<dbReference type="KEGG" id="manr:MPAN_005900"/>
<proteinExistence type="predicted"/>
<organism evidence="1 2">
    <name type="scientific">Mariniplasma anaerobium</name>
    <dbReference type="NCBI Taxonomy" id="2735436"/>
    <lineage>
        <taxon>Bacteria</taxon>
        <taxon>Bacillati</taxon>
        <taxon>Mycoplasmatota</taxon>
        <taxon>Mollicutes</taxon>
        <taxon>Acholeplasmatales</taxon>
        <taxon>Acholeplasmataceae</taxon>
        <taxon>Mariniplasma</taxon>
    </lineage>
</organism>
<evidence type="ECO:0000313" key="1">
    <source>
        <dbReference type="EMBL" id="BCR35697.1"/>
    </source>
</evidence>
<protein>
    <submittedName>
        <fullName evidence="1">Uncharacterized protein</fullName>
    </submittedName>
</protein>
<dbReference type="RefSeq" id="WP_176238538.1">
    <property type="nucleotide sequence ID" value="NZ_AP024412.1"/>
</dbReference>
<sequence>MSLKKLKDYVNKLNKDEKNSNTYRAMSSFEMIENVDLMIKRYLDEPQDTKGAILLDVFGLLQGLFVAIDALYDLAIGLTQYKYHININSNPILHELKYIRNDIVGHPTHRTYFDGGTGFSILKTEPMSKDKIVYDTYIYLKNKVEVREKEVYFKELLENYEKEKDIILNDIYQYLIHSETKTNIPEKLYSLYETLNLDILNEVELLFREEYKVNQESKHRFFWRASLLKTLIDWHETDEKINRIILYISKVQVSKMYDMALDMEHRKGADLYTALPEVISDFYKFMRKHEKDALKLISNIHDFNHPLHQSDLIALMSLNPPKEVYHLLQYIKESDSKEKVYLIGSILKAYRPKK</sequence>
<evidence type="ECO:0000313" key="2">
    <source>
        <dbReference type="Proteomes" id="UP000620133"/>
    </source>
</evidence>
<gene>
    <name evidence="1" type="ORF">MPAN_005900</name>
</gene>
<keyword evidence="2" id="KW-1185">Reference proteome</keyword>
<dbReference type="Proteomes" id="UP000620133">
    <property type="component" value="Chromosome"/>
</dbReference>